<dbReference type="Proteomes" id="UP000297248">
    <property type="component" value="Unassembled WGS sequence"/>
</dbReference>
<name>A0A4Y8AK59_9SPHI</name>
<dbReference type="Proteomes" id="UP000583101">
    <property type="component" value="Unassembled WGS sequence"/>
</dbReference>
<feature type="transmembrane region" description="Helical" evidence="1">
    <location>
        <begin position="47"/>
        <end position="67"/>
    </location>
</feature>
<dbReference type="OrthoDB" id="799834at2"/>
<reference evidence="3 4" key="1">
    <citation type="journal article" date="2016" name="Int. J. Syst. Evol. Microbiol.">
        <title>Proposal of Mucilaginibacter phyllosphaerae sp. nov. isolated from the phyllosphere of Galium album.</title>
        <authorList>
            <person name="Aydogan E.L."/>
            <person name="Busse H.J."/>
            <person name="Moser G."/>
            <person name="Muller C."/>
            <person name="Kampfer P."/>
            <person name="Glaeser S.P."/>
        </authorList>
    </citation>
    <scope>NUCLEOTIDE SEQUENCE [LARGE SCALE GENOMIC DNA]</scope>
    <source>
        <strain evidence="3 4">PP-F2FG21</strain>
    </source>
</reference>
<sequence length="70" mass="8008">MLTQDFQQLIIFFICSVFILLIAAGMYCRQRSNAYIGTGRVNDIEAWYLRANIAWVSTACLSLALVIRFI</sequence>
<evidence type="ECO:0000313" key="5">
    <source>
        <dbReference type="Proteomes" id="UP000583101"/>
    </source>
</evidence>
<keyword evidence="1" id="KW-1133">Transmembrane helix</keyword>
<protein>
    <submittedName>
        <fullName evidence="2">Uncharacterized membrane protein YidH (DUF202 family)</fullName>
    </submittedName>
</protein>
<evidence type="ECO:0000313" key="4">
    <source>
        <dbReference type="Proteomes" id="UP000297248"/>
    </source>
</evidence>
<reference evidence="3" key="2">
    <citation type="submission" date="2019-03" db="EMBL/GenBank/DDBJ databases">
        <authorList>
            <person name="Yan Y.-Q."/>
            <person name="Du Z.-J."/>
        </authorList>
    </citation>
    <scope>NUCLEOTIDE SEQUENCE</scope>
    <source>
        <strain evidence="3">PP-F2FG21</strain>
    </source>
</reference>
<dbReference type="AlphaFoldDB" id="A0A4Y8AK59"/>
<dbReference type="EMBL" id="JACIEG010000001">
    <property type="protein sequence ID" value="MBB3967533.1"/>
    <property type="molecule type" value="Genomic_DNA"/>
</dbReference>
<keyword evidence="1" id="KW-0812">Transmembrane</keyword>
<gene>
    <name evidence="3" type="ORF">E2R65_04350</name>
    <name evidence="2" type="ORF">GGR35_000119</name>
</gene>
<feature type="transmembrane region" description="Helical" evidence="1">
    <location>
        <begin position="6"/>
        <end position="27"/>
    </location>
</feature>
<evidence type="ECO:0000313" key="2">
    <source>
        <dbReference type="EMBL" id="MBB3967533.1"/>
    </source>
</evidence>
<proteinExistence type="predicted"/>
<keyword evidence="1" id="KW-0472">Membrane</keyword>
<keyword evidence="5" id="KW-1185">Reference proteome</keyword>
<organism evidence="3 4">
    <name type="scientific">Mucilaginibacter phyllosphaerae</name>
    <dbReference type="NCBI Taxonomy" id="1812349"/>
    <lineage>
        <taxon>Bacteria</taxon>
        <taxon>Pseudomonadati</taxon>
        <taxon>Bacteroidota</taxon>
        <taxon>Sphingobacteriia</taxon>
        <taxon>Sphingobacteriales</taxon>
        <taxon>Sphingobacteriaceae</taxon>
        <taxon>Mucilaginibacter</taxon>
    </lineage>
</organism>
<evidence type="ECO:0000256" key="1">
    <source>
        <dbReference type="SAM" id="Phobius"/>
    </source>
</evidence>
<dbReference type="RefSeq" id="WP_134335238.1">
    <property type="nucleotide sequence ID" value="NZ_BMCZ01000007.1"/>
</dbReference>
<accession>A0A4Y8AK59</accession>
<evidence type="ECO:0000313" key="3">
    <source>
        <dbReference type="EMBL" id="TEW69406.1"/>
    </source>
</evidence>
<comment type="caution">
    <text evidence="3">The sequence shown here is derived from an EMBL/GenBank/DDBJ whole genome shotgun (WGS) entry which is preliminary data.</text>
</comment>
<dbReference type="EMBL" id="SNQG01000001">
    <property type="protein sequence ID" value="TEW69406.1"/>
    <property type="molecule type" value="Genomic_DNA"/>
</dbReference>
<reference evidence="2 5" key="3">
    <citation type="submission" date="2020-08" db="EMBL/GenBank/DDBJ databases">
        <title>Genomic Encyclopedia of Type Strains, Phase IV (KMG-IV): sequencing the most valuable type-strain genomes for metagenomic binning, comparative biology and taxonomic classification.</title>
        <authorList>
            <person name="Goeker M."/>
        </authorList>
    </citation>
    <scope>NUCLEOTIDE SEQUENCE [LARGE SCALE GENOMIC DNA]</scope>
    <source>
        <strain evidence="2 5">DSM 100995</strain>
    </source>
</reference>